<keyword evidence="5 9" id="KW-0012">Acyltransferase</keyword>
<reference evidence="9 10" key="1">
    <citation type="journal article" date="2010" name="Stand. Genomic Sci.">
        <title>Complete genome sequence of Ferrimonas balearica type strain (PAT).</title>
        <authorList>
            <person name="Nolan M."/>
            <person name="Sikorski J."/>
            <person name="Davenport K."/>
            <person name="Lucas S."/>
            <person name="Glavina Del Rio T."/>
            <person name="Tice H."/>
            <person name="Cheng J."/>
            <person name="Goodwin L."/>
            <person name="Pitluck S."/>
            <person name="Liolios K."/>
            <person name="Ivanova N."/>
            <person name="Mavromatis K."/>
            <person name="Ovchinnikova G."/>
            <person name="Pati A."/>
            <person name="Chen A."/>
            <person name="Palaniappan K."/>
            <person name="Land M."/>
            <person name="Hauser L."/>
            <person name="Chang Y."/>
            <person name="Jeffries C."/>
            <person name="Tapia R."/>
            <person name="Brettin T."/>
            <person name="Detter J."/>
            <person name="Han C."/>
            <person name="Yasawong M."/>
            <person name="Rohde M."/>
            <person name="Tindall B."/>
            <person name="Goker M."/>
            <person name="Woyke T."/>
            <person name="Bristow J."/>
            <person name="Eisen J."/>
            <person name="Markowitz V."/>
            <person name="Hugenholtz P."/>
            <person name="Kyrpides N."/>
            <person name="Klenk H."/>
            <person name="Lapidus A."/>
        </authorList>
    </citation>
    <scope>NUCLEOTIDE SEQUENCE [LARGE SCALE GENOMIC DNA]</scope>
    <source>
        <strain evidence="10">DSM 9799 / CCM 4581 / KCTC 23876 / PAT</strain>
    </source>
</reference>
<dbReference type="InterPro" id="IPR024688">
    <property type="entry name" value="Mac_dom"/>
</dbReference>
<dbReference type="Proteomes" id="UP000006683">
    <property type="component" value="Chromosome"/>
</dbReference>
<dbReference type="EMBL" id="CP002209">
    <property type="protein sequence ID" value="ADN76707.1"/>
    <property type="molecule type" value="Genomic_DNA"/>
</dbReference>
<evidence type="ECO:0000256" key="6">
    <source>
        <dbReference type="ARBA" id="ARBA00055587"/>
    </source>
</evidence>
<dbReference type="PROSITE" id="PS00101">
    <property type="entry name" value="HEXAPEP_TRANSFERASES"/>
    <property type="match status" value="1"/>
</dbReference>
<keyword evidence="10" id="KW-1185">Reference proteome</keyword>
<dbReference type="InterPro" id="IPR001451">
    <property type="entry name" value="Hexapep"/>
</dbReference>
<dbReference type="KEGG" id="fbl:Fbal_2505"/>
<dbReference type="InterPro" id="IPR051159">
    <property type="entry name" value="Hexapeptide_acetyltransf"/>
</dbReference>
<keyword evidence="2" id="KW-0536">Nodulation</keyword>
<organism evidence="9 10">
    <name type="scientific">Ferrimonas balearica (strain DSM 9799 / CCM 4581 / KCTC 23876 / PAT)</name>
    <dbReference type="NCBI Taxonomy" id="550540"/>
    <lineage>
        <taxon>Bacteria</taxon>
        <taxon>Pseudomonadati</taxon>
        <taxon>Pseudomonadota</taxon>
        <taxon>Gammaproteobacteria</taxon>
        <taxon>Alteromonadales</taxon>
        <taxon>Ferrimonadaceae</taxon>
        <taxon>Ferrimonas</taxon>
    </lineage>
</organism>
<proteinExistence type="inferred from homology"/>
<dbReference type="PANTHER" id="PTHR23416">
    <property type="entry name" value="SIALIC ACID SYNTHASE-RELATED"/>
    <property type="match status" value="1"/>
</dbReference>
<dbReference type="SUPFAM" id="SSF51161">
    <property type="entry name" value="Trimeric LpxA-like enzymes"/>
    <property type="match status" value="1"/>
</dbReference>
<gene>
    <name evidence="9" type="ordered locus">Fbal_2505</name>
</gene>
<dbReference type="InterPro" id="IPR018357">
    <property type="entry name" value="Hexapep_transf_CS"/>
</dbReference>
<dbReference type="Pfam" id="PF00132">
    <property type="entry name" value="Hexapep"/>
    <property type="match status" value="1"/>
</dbReference>
<dbReference type="STRING" id="550540.Fbal_2505"/>
<comment type="function">
    <text evidence="6">Acetyltransferase implicated in the O-acetylation of Nod factors.</text>
</comment>
<evidence type="ECO:0000256" key="4">
    <source>
        <dbReference type="ARBA" id="ARBA00022737"/>
    </source>
</evidence>
<protein>
    <recommendedName>
        <fullName evidence="7">Nodulation protein L</fullName>
    </recommendedName>
</protein>
<evidence type="ECO:0000256" key="5">
    <source>
        <dbReference type="ARBA" id="ARBA00023315"/>
    </source>
</evidence>
<dbReference type="AlphaFoldDB" id="E1SNN4"/>
<evidence type="ECO:0000256" key="3">
    <source>
        <dbReference type="ARBA" id="ARBA00022679"/>
    </source>
</evidence>
<sequence length="182" mass="19762">MTEFQKMIQGLPFNGGDAELSAIRDRAFDLLHRIRQSPTFDATQPLFAELFGQLGEGSMVRTPFQCEFGKTIRIGRGCFINTNVVMLDGAEIHIGDNVMVGPSVQFYTASHSLNHLERRQWETLCQPIRIEQDAWIGGNVVINPGVTIGARAVVAAGAVVTRDVPADTLVGGVPAKVIKSLA</sequence>
<evidence type="ECO:0000256" key="2">
    <source>
        <dbReference type="ARBA" id="ARBA00022458"/>
    </source>
</evidence>
<dbReference type="GeneID" id="67182714"/>
<accession>E1SNN4</accession>
<dbReference type="CDD" id="cd03357">
    <property type="entry name" value="LbH_MAT_GAT"/>
    <property type="match status" value="1"/>
</dbReference>
<evidence type="ECO:0000256" key="1">
    <source>
        <dbReference type="ARBA" id="ARBA00007274"/>
    </source>
</evidence>
<name>E1SNN4_FERBD</name>
<evidence type="ECO:0000313" key="10">
    <source>
        <dbReference type="Proteomes" id="UP000006683"/>
    </source>
</evidence>
<dbReference type="RefSeq" id="WP_013346013.1">
    <property type="nucleotide sequence ID" value="NC_014541.1"/>
</dbReference>
<evidence type="ECO:0000256" key="7">
    <source>
        <dbReference type="ARBA" id="ARBA00067695"/>
    </source>
</evidence>
<feature type="domain" description="Maltose/galactoside acetyltransferase" evidence="8">
    <location>
        <begin position="4"/>
        <end position="56"/>
    </location>
</feature>
<dbReference type="GO" id="GO:0016407">
    <property type="term" value="F:acetyltransferase activity"/>
    <property type="evidence" value="ECO:0007669"/>
    <property type="project" value="InterPro"/>
</dbReference>
<keyword evidence="4" id="KW-0677">Repeat</keyword>
<dbReference type="OrthoDB" id="9815592at2"/>
<dbReference type="GO" id="GO:0008374">
    <property type="term" value="F:O-acyltransferase activity"/>
    <property type="evidence" value="ECO:0007669"/>
    <property type="project" value="TreeGrafter"/>
</dbReference>
<evidence type="ECO:0000259" key="8">
    <source>
        <dbReference type="SMART" id="SM01266"/>
    </source>
</evidence>
<keyword evidence="3 9" id="KW-0808">Transferase</keyword>
<dbReference type="PANTHER" id="PTHR23416:SF23">
    <property type="entry name" value="ACETYLTRANSFERASE C18B11.09C-RELATED"/>
    <property type="match status" value="1"/>
</dbReference>
<dbReference type="InterPro" id="IPR011004">
    <property type="entry name" value="Trimer_LpxA-like_sf"/>
</dbReference>
<dbReference type="FunFam" id="2.160.10.10:FF:000025">
    <property type="entry name" value="Hexapeptide-repeat containing-acetyltransferase"/>
    <property type="match status" value="1"/>
</dbReference>
<dbReference type="eggNOG" id="COG0110">
    <property type="taxonomic scope" value="Bacteria"/>
</dbReference>
<dbReference type="Gene3D" id="2.160.10.10">
    <property type="entry name" value="Hexapeptide repeat proteins"/>
    <property type="match status" value="1"/>
</dbReference>
<comment type="similarity">
    <text evidence="1">Belongs to the transferase hexapeptide repeat family.</text>
</comment>
<dbReference type="Pfam" id="PF12464">
    <property type="entry name" value="Mac"/>
    <property type="match status" value="1"/>
</dbReference>
<dbReference type="GO" id="GO:0005829">
    <property type="term" value="C:cytosol"/>
    <property type="evidence" value="ECO:0007669"/>
    <property type="project" value="TreeGrafter"/>
</dbReference>
<dbReference type="SMART" id="SM01266">
    <property type="entry name" value="Mac"/>
    <property type="match status" value="1"/>
</dbReference>
<evidence type="ECO:0000313" key="9">
    <source>
        <dbReference type="EMBL" id="ADN76707.1"/>
    </source>
</evidence>
<dbReference type="HOGENOM" id="CLU_051638_3_3_6"/>